<protein>
    <submittedName>
        <fullName evidence="3">Uncharacterized protein</fullName>
    </submittedName>
</protein>
<dbReference type="AlphaFoldDB" id="A0A1G5S3V1"/>
<feature type="transmembrane region" description="Helical" evidence="1">
    <location>
        <begin position="253"/>
        <end position="275"/>
    </location>
</feature>
<feature type="chain" id="PRO_5011557001" evidence="2">
    <location>
        <begin position="29"/>
        <end position="285"/>
    </location>
</feature>
<keyword evidence="2" id="KW-0732">Signal</keyword>
<sequence>MKKTIFNIVLALTLVTAGISGLKLNANAETIPRGWTVTYTGMDEDKNPVFTSTYSSDYREIDNAMPGDTIEYTITYVNATDEEADFYMNANVLDSLEDGNSGGAYSYRITNNDKDLFNSNTVGGDGAAVVGLKQVSGNSGLYFSLGTVGKKSATTHSGKVKVLIQLDGDSQLNSYGNKDASLEFFFKAEPTSSAVEKRTTTIVKQQEMSKEVSVSQQKSIVKQIVKTLDNGTEIVEIDDDNVPLAGPATGDSILPSAICSVMFALGMCLIFYSVAISINKKRREA</sequence>
<evidence type="ECO:0000256" key="2">
    <source>
        <dbReference type="SAM" id="SignalP"/>
    </source>
</evidence>
<keyword evidence="1" id="KW-0812">Transmembrane</keyword>
<keyword evidence="1" id="KW-0472">Membrane</keyword>
<evidence type="ECO:0000313" key="3">
    <source>
        <dbReference type="EMBL" id="SCZ80996.1"/>
    </source>
</evidence>
<keyword evidence="1" id="KW-1133">Transmembrane helix</keyword>
<feature type="signal peptide" evidence="2">
    <location>
        <begin position="1"/>
        <end position="28"/>
    </location>
</feature>
<accession>A0A1G5S3V1</accession>
<dbReference type="EMBL" id="FMWK01000017">
    <property type="protein sequence ID" value="SCZ80996.1"/>
    <property type="molecule type" value="Genomic_DNA"/>
</dbReference>
<name>A0A1G5S3V1_PSEXY</name>
<evidence type="ECO:0000313" key="4">
    <source>
        <dbReference type="Proteomes" id="UP000199428"/>
    </source>
</evidence>
<gene>
    <name evidence="3" type="ORF">SAMN02910350_02584</name>
</gene>
<dbReference type="RefSeq" id="WP_090163884.1">
    <property type="nucleotide sequence ID" value="NZ_FMWK01000017.1"/>
</dbReference>
<dbReference type="Proteomes" id="UP000199428">
    <property type="component" value="Unassembled WGS sequence"/>
</dbReference>
<evidence type="ECO:0000256" key="1">
    <source>
        <dbReference type="SAM" id="Phobius"/>
    </source>
</evidence>
<organism evidence="3 4">
    <name type="scientific">Pseudobutyrivibrio xylanivorans</name>
    <dbReference type="NCBI Taxonomy" id="185007"/>
    <lineage>
        <taxon>Bacteria</taxon>
        <taxon>Bacillati</taxon>
        <taxon>Bacillota</taxon>
        <taxon>Clostridia</taxon>
        <taxon>Lachnospirales</taxon>
        <taxon>Lachnospiraceae</taxon>
        <taxon>Pseudobutyrivibrio</taxon>
    </lineage>
</organism>
<proteinExistence type="predicted"/>
<reference evidence="3 4" key="1">
    <citation type="submission" date="2016-10" db="EMBL/GenBank/DDBJ databases">
        <authorList>
            <person name="de Groot N.N."/>
        </authorList>
    </citation>
    <scope>NUCLEOTIDE SEQUENCE [LARGE SCALE GENOMIC DNA]</scope>
    <source>
        <strain evidence="3 4">DSM 10317</strain>
    </source>
</reference>